<feature type="signal peptide" evidence="3">
    <location>
        <begin position="1"/>
        <end position="15"/>
    </location>
</feature>
<dbReference type="AlphaFoldDB" id="A0AA39PQE0"/>
<protein>
    <submittedName>
        <fullName evidence="4">Uncharacterized protein</fullName>
    </submittedName>
</protein>
<organism evidence="4 5">
    <name type="scientific">Armillaria novae-zelandiae</name>
    <dbReference type="NCBI Taxonomy" id="153914"/>
    <lineage>
        <taxon>Eukaryota</taxon>
        <taxon>Fungi</taxon>
        <taxon>Dikarya</taxon>
        <taxon>Basidiomycota</taxon>
        <taxon>Agaricomycotina</taxon>
        <taxon>Agaricomycetes</taxon>
        <taxon>Agaricomycetidae</taxon>
        <taxon>Agaricales</taxon>
        <taxon>Marasmiineae</taxon>
        <taxon>Physalacriaceae</taxon>
        <taxon>Armillaria</taxon>
    </lineage>
</organism>
<comment type="caution">
    <text evidence="4">The sequence shown here is derived from an EMBL/GenBank/DDBJ whole genome shotgun (WGS) entry which is preliminary data.</text>
</comment>
<keyword evidence="2" id="KW-0472">Membrane</keyword>
<dbReference type="Proteomes" id="UP001175227">
    <property type="component" value="Unassembled WGS sequence"/>
</dbReference>
<feature type="transmembrane region" description="Helical" evidence="2">
    <location>
        <begin position="27"/>
        <end position="49"/>
    </location>
</feature>
<accession>A0AA39PQE0</accession>
<evidence type="ECO:0000256" key="1">
    <source>
        <dbReference type="SAM" id="MobiDB-lite"/>
    </source>
</evidence>
<feature type="chain" id="PRO_5041236147" evidence="3">
    <location>
        <begin position="16"/>
        <end position="167"/>
    </location>
</feature>
<reference evidence="4" key="1">
    <citation type="submission" date="2023-06" db="EMBL/GenBank/DDBJ databases">
        <authorList>
            <consortium name="Lawrence Berkeley National Laboratory"/>
            <person name="Ahrendt S."/>
            <person name="Sahu N."/>
            <person name="Indic B."/>
            <person name="Wong-Bajracharya J."/>
            <person name="Merenyi Z."/>
            <person name="Ke H.-M."/>
            <person name="Monk M."/>
            <person name="Kocsube S."/>
            <person name="Drula E."/>
            <person name="Lipzen A."/>
            <person name="Balint B."/>
            <person name="Henrissat B."/>
            <person name="Andreopoulos B."/>
            <person name="Martin F.M."/>
            <person name="Harder C.B."/>
            <person name="Rigling D."/>
            <person name="Ford K.L."/>
            <person name="Foster G.D."/>
            <person name="Pangilinan J."/>
            <person name="Papanicolaou A."/>
            <person name="Barry K."/>
            <person name="LaButti K."/>
            <person name="Viragh M."/>
            <person name="Koriabine M."/>
            <person name="Yan M."/>
            <person name="Riley R."/>
            <person name="Champramary S."/>
            <person name="Plett K.L."/>
            <person name="Tsai I.J."/>
            <person name="Slot J."/>
            <person name="Sipos G."/>
            <person name="Plett J."/>
            <person name="Nagy L.G."/>
            <person name="Grigoriev I.V."/>
        </authorList>
    </citation>
    <scope>NUCLEOTIDE SEQUENCE</scope>
    <source>
        <strain evidence="4">ICMP 16352</strain>
    </source>
</reference>
<evidence type="ECO:0000256" key="3">
    <source>
        <dbReference type="SAM" id="SignalP"/>
    </source>
</evidence>
<proteinExistence type="predicted"/>
<gene>
    <name evidence="4" type="ORF">IW261DRAFT_652138</name>
</gene>
<evidence type="ECO:0000256" key="2">
    <source>
        <dbReference type="SAM" id="Phobius"/>
    </source>
</evidence>
<name>A0AA39PQE0_9AGAR</name>
<evidence type="ECO:0000313" key="4">
    <source>
        <dbReference type="EMBL" id="KAK0487881.1"/>
    </source>
</evidence>
<feature type="region of interest" description="Disordered" evidence="1">
    <location>
        <begin position="117"/>
        <end position="145"/>
    </location>
</feature>
<sequence length="167" mass="18848">MAGLVLLGILVVGRALKDRHGSCCLVIYLKLQGVIAFVGPVTIFFLWLCSYDPHKFTPKTRRYRPHCSSLIHVKGGIILPFVHRPSITSRSNRFDGKPELVIWQCWKSRAHEQSRVGSLETAQDERTEGAATQVHSGLDTKRDAVNSGSSRLWTRTIEFCFLHSLFI</sequence>
<dbReference type="EMBL" id="JAUEPR010000003">
    <property type="protein sequence ID" value="KAK0487881.1"/>
    <property type="molecule type" value="Genomic_DNA"/>
</dbReference>
<evidence type="ECO:0000313" key="5">
    <source>
        <dbReference type="Proteomes" id="UP001175227"/>
    </source>
</evidence>
<keyword evidence="2" id="KW-0812">Transmembrane</keyword>
<keyword evidence="5" id="KW-1185">Reference proteome</keyword>
<keyword evidence="2" id="KW-1133">Transmembrane helix</keyword>
<keyword evidence="3" id="KW-0732">Signal</keyword>